<dbReference type="RefSeq" id="WP_100883912.1">
    <property type="nucleotide sequence ID" value="NZ_JAAORC010000002.1"/>
</dbReference>
<dbReference type="EMBL" id="JAAORC010000002">
    <property type="protein sequence ID" value="MBO8223266.1"/>
    <property type="molecule type" value="Genomic_DNA"/>
</dbReference>
<evidence type="ECO:0000313" key="1">
    <source>
        <dbReference type="EMBL" id="MBO8223266.1"/>
    </source>
</evidence>
<dbReference type="SUPFAM" id="SSF56112">
    <property type="entry name" value="Protein kinase-like (PK-like)"/>
    <property type="match status" value="1"/>
</dbReference>
<name>A0A8I2BKG9_PROMR</name>
<protein>
    <recommendedName>
        <fullName evidence="3">Capsular biosynthesis protein</fullName>
    </recommendedName>
</protein>
<accession>A0A8I2BKG9</accession>
<evidence type="ECO:0008006" key="3">
    <source>
        <dbReference type="Google" id="ProtNLM"/>
    </source>
</evidence>
<reference evidence="1" key="1">
    <citation type="submission" date="2020-03" db="EMBL/GenBank/DDBJ databases">
        <title>Genome differentiation and subclade ecological adaptation of Prochlorococcus HLII clade in the global ocean.</title>
        <authorList>
            <person name="Yan W."/>
            <person name="Fen X."/>
            <person name="Zhang W."/>
        </authorList>
    </citation>
    <scope>NUCLEOTIDE SEQUENCE</scope>
    <source>
        <strain evidence="1">XMU1401</strain>
    </source>
</reference>
<comment type="caution">
    <text evidence="1">The sequence shown here is derived from an EMBL/GenBank/DDBJ whole genome shotgun (WGS) entry which is preliminary data.</text>
</comment>
<dbReference type="Proteomes" id="UP000666562">
    <property type="component" value="Unassembled WGS sequence"/>
</dbReference>
<dbReference type="InterPro" id="IPR011009">
    <property type="entry name" value="Kinase-like_dom_sf"/>
</dbReference>
<gene>
    <name evidence="1" type="ORF">HA142_07040</name>
</gene>
<organism evidence="1 2">
    <name type="scientific">Prochlorococcus marinus str. XMU1401</name>
    <dbReference type="NCBI Taxonomy" id="2052594"/>
    <lineage>
        <taxon>Bacteria</taxon>
        <taxon>Bacillati</taxon>
        <taxon>Cyanobacteriota</taxon>
        <taxon>Cyanophyceae</taxon>
        <taxon>Synechococcales</taxon>
        <taxon>Prochlorococcaceae</taxon>
        <taxon>Prochlorococcus</taxon>
    </lineage>
</organism>
<proteinExistence type="predicted"/>
<dbReference type="AlphaFoldDB" id="A0A8I2BKG9"/>
<sequence>MKKNNPKNDNLAVLILAGKVNLPNYNFKSHEYLFNIGNCLALEKILKNLNCDAETIIYLAVSKLNSEFKKFLPFKKVTFIEVGNTETILDSIYKSLEKILEKKISIIPITTIPELPNAKTNSCYFGSTKIPKENWSSISKIDSENYEFYFKKDSKSYGVFSYPCTGRLIAEKHHLEKSINEIELNKKSDILSLAKILIKKFNYNIVFEKWLDIGHDATYIDTKLTAMTSRFFNNITYLKENNTILKSSTDLQKISGEYFFYKNLSNKLRKFFPHLYYESKFSENIKKIEMEFVPYPNLAEIYLFKNIGPNSWNRIIESIEKIYNSFYIDEKYKIESDASWLYSSKLLNRFKMTTNFIKNSKNTYLNQILSDGMYVNNIFHTGNLYKTFDSLMKFLKGYEKNLKQYIGHGDLCFNNILVDQISGCIKLIDPKAYWDKKRNLFGLVDPNYDLAKLNHSYRYLYDSVVNKLYSINIDKNNVELSIYAPSEYDLVNSLFDQIIINKNIDDDLLRYLTASLFISMLPLHKEDQDRFLCLAILGSIVFNKIDIRKFIVKI</sequence>
<evidence type="ECO:0000313" key="2">
    <source>
        <dbReference type="Proteomes" id="UP000666562"/>
    </source>
</evidence>